<dbReference type="CDD" id="cd06588">
    <property type="entry name" value="PhnB_like"/>
    <property type="match status" value="1"/>
</dbReference>
<evidence type="ECO:0000259" key="1">
    <source>
        <dbReference type="Pfam" id="PF00903"/>
    </source>
</evidence>
<dbReference type="Gene3D" id="3.10.180.10">
    <property type="entry name" value="2,3-Dihydroxybiphenyl 1,2-Dioxygenase, domain 1"/>
    <property type="match status" value="1"/>
</dbReference>
<dbReference type="PANTHER" id="PTHR33990:SF1">
    <property type="entry name" value="PROTEIN YJDN"/>
    <property type="match status" value="1"/>
</dbReference>
<gene>
    <name evidence="2" type="ORF">GCM10010912_09170</name>
</gene>
<sequence length="141" mass="15461">MTVQLIPYLTLNGEARNAIAFYEQAMGAKVLSAQTFGEGPASPEKPMDEVVKGWIAHAVLKIGETVIFIADAEPGQIQAEGTRLTLCITTDDAQTTRVFYENLQEGGTILHPLEQTYFSPAYGMVTDKFGVTFQVFTNRPN</sequence>
<name>A0A917C0M3_9BACL</name>
<reference evidence="2" key="2">
    <citation type="submission" date="2020-09" db="EMBL/GenBank/DDBJ databases">
        <authorList>
            <person name="Sun Q."/>
            <person name="Zhou Y."/>
        </authorList>
    </citation>
    <scope>NUCLEOTIDE SEQUENCE</scope>
    <source>
        <strain evidence="2">CGMCC 1.16134</strain>
    </source>
</reference>
<feature type="domain" description="Glyoxalase/fosfomycin resistance/dioxygenase" evidence="1">
    <location>
        <begin position="14"/>
        <end position="135"/>
    </location>
</feature>
<accession>A0A917C0M3</accession>
<dbReference type="RefSeq" id="WP_189022412.1">
    <property type="nucleotide sequence ID" value="NZ_BMKR01000003.1"/>
</dbReference>
<evidence type="ECO:0000313" key="3">
    <source>
        <dbReference type="Proteomes" id="UP000637643"/>
    </source>
</evidence>
<dbReference type="PANTHER" id="PTHR33990">
    <property type="entry name" value="PROTEIN YJDN-RELATED"/>
    <property type="match status" value="1"/>
</dbReference>
<dbReference type="InterPro" id="IPR028973">
    <property type="entry name" value="PhnB-like"/>
</dbReference>
<dbReference type="AlphaFoldDB" id="A0A917C0M3"/>
<dbReference type="InterPro" id="IPR004360">
    <property type="entry name" value="Glyas_Fos-R_dOase_dom"/>
</dbReference>
<dbReference type="Pfam" id="PF00903">
    <property type="entry name" value="Glyoxalase"/>
    <property type="match status" value="1"/>
</dbReference>
<proteinExistence type="predicted"/>
<comment type="caution">
    <text evidence="2">The sequence shown here is derived from an EMBL/GenBank/DDBJ whole genome shotgun (WGS) entry which is preliminary data.</text>
</comment>
<organism evidence="2 3">
    <name type="scientific">Paenibacillus albidus</name>
    <dbReference type="NCBI Taxonomy" id="2041023"/>
    <lineage>
        <taxon>Bacteria</taxon>
        <taxon>Bacillati</taxon>
        <taxon>Bacillota</taxon>
        <taxon>Bacilli</taxon>
        <taxon>Bacillales</taxon>
        <taxon>Paenibacillaceae</taxon>
        <taxon>Paenibacillus</taxon>
    </lineage>
</organism>
<keyword evidence="3" id="KW-1185">Reference proteome</keyword>
<reference evidence="2" key="1">
    <citation type="journal article" date="2014" name="Int. J. Syst. Evol. Microbiol.">
        <title>Complete genome sequence of Corynebacterium casei LMG S-19264T (=DSM 44701T), isolated from a smear-ripened cheese.</title>
        <authorList>
            <consortium name="US DOE Joint Genome Institute (JGI-PGF)"/>
            <person name="Walter F."/>
            <person name="Albersmeier A."/>
            <person name="Kalinowski J."/>
            <person name="Ruckert C."/>
        </authorList>
    </citation>
    <scope>NUCLEOTIDE SEQUENCE</scope>
    <source>
        <strain evidence="2">CGMCC 1.16134</strain>
    </source>
</reference>
<protein>
    <submittedName>
        <fullName evidence="2">VOC family protein</fullName>
    </submittedName>
</protein>
<dbReference type="Proteomes" id="UP000637643">
    <property type="component" value="Unassembled WGS sequence"/>
</dbReference>
<dbReference type="SUPFAM" id="SSF54593">
    <property type="entry name" value="Glyoxalase/Bleomycin resistance protein/Dihydroxybiphenyl dioxygenase"/>
    <property type="match status" value="1"/>
</dbReference>
<dbReference type="EMBL" id="BMKR01000003">
    <property type="protein sequence ID" value="GGF66265.1"/>
    <property type="molecule type" value="Genomic_DNA"/>
</dbReference>
<dbReference type="InterPro" id="IPR029068">
    <property type="entry name" value="Glyas_Bleomycin-R_OHBP_Dase"/>
</dbReference>
<evidence type="ECO:0000313" key="2">
    <source>
        <dbReference type="EMBL" id="GGF66265.1"/>
    </source>
</evidence>